<feature type="transmembrane region" description="Helical" evidence="1">
    <location>
        <begin position="29"/>
        <end position="52"/>
    </location>
</feature>
<sequence length="103" mass="11923">MKIIQIVLTIWSGLLLLCFYVLIPLKESLINNIFGTIIYILTAAGLIIWVINDRNKQVDEDLKKILIVLYSALFMVIVTFLIYLFVLGDPPSNFKHMVDFIYK</sequence>
<feature type="transmembrane region" description="Helical" evidence="1">
    <location>
        <begin position="7"/>
        <end position="23"/>
    </location>
</feature>
<dbReference type="AlphaFoldDB" id="A0AAN2QV75"/>
<gene>
    <name evidence="2" type="ORF">KSL4_0136</name>
    <name evidence="3" type="ORF">PL111_1994</name>
</gene>
<name>A0AAN2QV75_9LACO</name>
<feature type="transmembrane region" description="Helical" evidence="1">
    <location>
        <begin position="64"/>
        <end position="86"/>
    </location>
</feature>
<proteinExistence type="predicted"/>
<evidence type="ECO:0000313" key="3">
    <source>
        <dbReference type="EMBL" id="CUW09288.1"/>
    </source>
</evidence>
<evidence type="ECO:0000313" key="5">
    <source>
        <dbReference type="Proteomes" id="UP000199047"/>
    </source>
</evidence>
<accession>A0AAN2QV75</accession>
<evidence type="ECO:0000313" key="2">
    <source>
        <dbReference type="EMBL" id="CUW05714.1"/>
    </source>
</evidence>
<evidence type="ECO:0000256" key="1">
    <source>
        <dbReference type="SAM" id="Phobius"/>
    </source>
</evidence>
<dbReference type="Proteomes" id="UP000199047">
    <property type="component" value="Unassembled WGS sequence"/>
</dbReference>
<keyword evidence="1" id="KW-0812">Transmembrane</keyword>
<reference evidence="4 5" key="1">
    <citation type="submission" date="2015-12" db="EMBL/GenBank/DDBJ databases">
        <authorList>
            <person name="Andreevskaya M."/>
        </authorList>
    </citation>
    <scope>NUCLEOTIDE SEQUENCE [LARGE SCALE GENOMIC DNA]</scope>
    <source>
        <strain evidence="2 5">KSL4-2</strain>
        <strain evidence="3 4">PL111</strain>
    </source>
</reference>
<keyword evidence="1" id="KW-1133">Transmembrane helix</keyword>
<keyword evidence="1" id="KW-0472">Membrane</keyword>
<dbReference type="Proteomes" id="UP000198868">
    <property type="component" value="Unassembled WGS sequence"/>
</dbReference>
<keyword evidence="5" id="KW-1185">Reference proteome</keyword>
<dbReference type="EMBL" id="FBTU01000014">
    <property type="protein sequence ID" value="CUW09288.1"/>
    <property type="molecule type" value="Genomic_DNA"/>
</dbReference>
<evidence type="ECO:0000313" key="4">
    <source>
        <dbReference type="Proteomes" id="UP000198868"/>
    </source>
</evidence>
<protein>
    <submittedName>
        <fullName evidence="3">Uncharacterized protein</fullName>
    </submittedName>
</protein>
<organism evidence="3 4">
    <name type="scientific">Leuconostoc inhae</name>
    <dbReference type="NCBI Taxonomy" id="178001"/>
    <lineage>
        <taxon>Bacteria</taxon>
        <taxon>Bacillati</taxon>
        <taxon>Bacillota</taxon>
        <taxon>Bacilli</taxon>
        <taxon>Lactobacillales</taxon>
        <taxon>Lactobacillaceae</taxon>
        <taxon>Leuconostoc</taxon>
    </lineage>
</organism>
<comment type="caution">
    <text evidence="3">The sequence shown here is derived from an EMBL/GenBank/DDBJ whole genome shotgun (WGS) entry which is preliminary data.</text>
</comment>
<dbReference type="EMBL" id="FBTB01000007">
    <property type="protein sequence ID" value="CUW05714.1"/>
    <property type="molecule type" value="Genomic_DNA"/>
</dbReference>